<dbReference type="EMBL" id="CP081303">
    <property type="protein sequence ID" value="QZE14344.1"/>
    <property type="molecule type" value="Genomic_DNA"/>
</dbReference>
<evidence type="ECO:0000313" key="1">
    <source>
        <dbReference type="EMBL" id="QZE14344.1"/>
    </source>
</evidence>
<proteinExistence type="predicted"/>
<keyword evidence="1" id="KW-0808">Transferase</keyword>
<evidence type="ECO:0000313" key="2">
    <source>
        <dbReference type="Proteomes" id="UP000826212"/>
    </source>
</evidence>
<reference evidence="1" key="1">
    <citation type="submission" date="2021-08" db="EMBL/GenBank/DDBJ databases">
        <title>Novel anaerobic bacterium isolated from sea squirt in East Sea, Republic of Korea.</title>
        <authorList>
            <person name="Nguyen T.H."/>
            <person name="Li Z."/>
            <person name="Lee Y.-J."/>
            <person name="Ko J."/>
            <person name="Kim S.-G."/>
        </authorList>
    </citation>
    <scope>NUCLEOTIDE SEQUENCE</scope>
    <source>
        <strain evidence="1">KCTC 25031</strain>
    </source>
</reference>
<keyword evidence="2" id="KW-1185">Reference proteome</keyword>
<dbReference type="Proteomes" id="UP000826212">
    <property type="component" value="Chromosome"/>
</dbReference>
<accession>A0AC61NNX8</accession>
<dbReference type="EC" id="2.1.1.297" evidence="1"/>
<keyword evidence="1" id="KW-0489">Methyltransferase</keyword>
<gene>
    <name evidence="1" type="primary">prmC</name>
    <name evidence="1" type="ORF">K4L44_00100</name>
</gene>
<protein>
    <submittedName>
        <fullName evidence="1">Peptide chain release factor N(5)-glutamine methyltransferase</fullName>
        <ecNumber evidence="1">2.1.1.297</ecNumber>
    </submittedName>
</protein>
<organism evidence="1 2">
    <name type="scientific">Halosquirtibacter laminarini</name>
    <dbReference type="NCBI Taxonomy" id="3374600"/>
    <lineage>
        <taxon>Bacteria</taxon>
        <taxon>Pseudomonadati</taxon>
        <taxon>Bacteroidota</taxon>
        <taxon>Bacteroidia</taxon>
        <taxon>Marinilabiliales</taxon>
        <taxon>Prolixibacteraceae</taxon>
        <taxon>Halosquirtibacter</taxon>
    </lineage>
</organism>
<name>A0AC61NNX8_9BACT</name>
<sequence>MKEVLNSLQRSLASHYDVYEAQNMMKILAIHLLDITSIEWFTKDFTSPSQEQWNSLKSAVERLLDDEPLQYIIGEADFYGLTFRVNPSVLIPRPETEELIEWIIQEVHQHQSILDIGTGSGCIPITLKKNIPNSKVTSIDFSEEALQVATENALKNEVEVELKHDNALNISTEIKSRKWDIVVSNPPYIRQSEKVEMRDNVLLHEPDMALFVSNEDPLIFYREIAKYAYDHLNNEGLLFFEINQYLGDDTVHLLKRIGFKDITLRKDLSGNDRMIKAVYKK</sequence>